<dbReference type="EMBL" id="CP144525">
    <property type="protein sequence ID" value="WWC71662.1"/>
    <property type="molecule type" value="Genomic_DNA"/>
</dbReference>
<sequence length="354" mass="40725">MAPLAETAQVSYTNAVPEILLIIRTTFQNVDQTSDRPIESQLISQASIAFQQECFFNSEFVRIHKSIVEAEHVRREYVLKQREYATLSAALYNLQFASEQADILGAPLPQVLQDHIKEAKEKLKLLEESTRQLGLKLPDIDKLETQKVGCLISRQLFQISLKLIFPKPTKVEIENQQAEIKAISKELEMVRKKQTELEKKLKLKEKQLSKLQKVEAEFKNTNADLSAAKIVMSQDQDDLVNKNTEINKLERKILDIEKENTGMKQLIADVNDLLEKKNQPLPTATQVLEDIPHESKVESQRLTGADQRVKPTKQDYYTLFDKHHRQTVELDQLNEILEDIKFTILKLEGEPEDI</sequence>
<keyword evidence="4" id="KW-1185">Reference proteome</keyword>
<reference evidence="2" key="3">
    <citation type="submission" date="2016-07" db="EMBL/GenBank/DDBJ databases">
        <title>Evolution of pathogenesis and genome organization in the Tremellales.</title>
        <authorList>
            <person name="Cuomo C."/>
            <person name="Litvintseva A."/>
            <person name="Heitman J."/>
            <person name="Chen Y."/>
            <person name="Sun S."/>
            <person name="Springer D."/>
            <person name="Dromer F."/>
            <person name="Young S."/>
            <person name="Zeng Q."/>
            <person name="Chapman S."/>
            <person name="Gujja S."/>
            <person name="Saif S."/>
            <person name="Birren B."/>
        </authorList>
    </citation>
    <scope>NUCLEOTIDE SEQUENCE</scope>
    <source>
        <strain evidence="2">CBS 10737</strain>
    </source>
</reference>
<dbReference type="Proteomes" id="UP000094020">
    <property type="component" value="Chromosome 7"/>
</dbReference>
<gene>
    <name evidence="2" type="ORF">I206_03480</name>
    <name evidence="3" type="ORF">I206_105620</name>
</gene>
<dbReference type="RefSeq" id="XP_019011380.1">
    <property type="nucleotide sequence ID" value="XM_019155226.1"/>
</dbReference>
<reference evidence="2" key="1">
    <citation type="submission" date="2013-07" db="EMBL/GenBank/DDBJ databases">
        <title>The Genome Sequence of Cryptococcus pinus CBS10737.</title>
        <authorList>
            <consortium name="The Broad Institute Genome Sequencing Platform"/>
            <person name="Cuomo C."/>
            <person name="Litvintseva A."/>
            <person name="Chen Y."/>
            <person name="Heitman J."/>
            <person name="Sun S."/>
            <person name="Springer D."/>
            <person name="Dromer F."/>
            <person name="Young S.K."/>
            <person name="Zeng Q."/>
            <person name="Gargeya S."/>
            <person name="Fitzgerald M."/>
            <person name="Abouelleil A."/>
            <person name="Alvarado L."/>
            <person name="Berlin A.M."/>
            <person name="Chapman S.B."/>
            <person name="Dewar J."/>
            <person name="Goldberg J."/>
            <person name="Griggs A."/>
            <person name="Gujja S."/>
            <person name="Hansen M."/>
            <person name="Howarth C."/>
            <person name="Imamovic A."/>
            <person name="Larimer J."/>
            <person name="McCowan C."/>
            <person name="Murphy C."/>
            <person name="Pearson M."/>
            <person name="Priest M."/>
            <person name="Roberts A."/>
            <person name="Saif S."/>
            <person name="Shea T."/>
            <person name="Sykes S."/>
            <person name="Wortman J."/>
            <person name="Nusbaum C."/>
            <person name="Birren B."/>
        </authorList>
    </citation>
    <scope>NUCLEOTIDE SEQUENCE [LARGE SCALE GENOMIC DNA]</scope>
    <source>
        <strain evidence="2">CBS 10737</strain>
    </source>
</reference>
<dbReference type="KEGG" id="kpin:30171849"/>
<evidence type="ECO:0000313" key="4">
    <source>
        <dbReference type="Proteomes" id="UP000094020"/>
    </source>
</evidence>
<protein>
    <submittedName>
        <fullName evidence="2">Uncharacterized protein</fullName>
    </submittedName>
</protein>
<reference evidence="3" key="4">
    <citation type="submission" date="2024-02" db="EMBL/GenBank/DDBJ databases">
        <title>Comparative genomics of Cryptococcus and Kwoniella reveals pathogenesis evolution and contrasting modes of karyotype evolution via chromosome fusion or intercentromeric recombination.</title>
        <authorList>
            <person name="Coelho M.A."/>
            <person name="David-Palma M."/>
            <person name="Shea T."/>
            <person name="Bowers K."/>
            <person name="McGinley-Smith S."/>
            <person name="Mohammad A.W."/>
            <person name="Gnirke A."/>
            <person name="Yurkov A.M."/>
            <person name="Nowrousian M."/>
            <person name="Sun S."/>
            <person name="Cuomo C.A."/>
            <person name="Heitman J."/>
        </authorList>
    </citation>
    <scope>NUCLEOTIDE SEQUENCE</scope>
    <source>
        <strain evidence="3">CBS 10737</strain>
    </source>
</reference>
<dbReference type="EMBL" id="KI894010">
    <property type="protein sequence ID" value="OCF50161.1"/>
    <property type="molecule type" value="Genomic_DNA"/>
</dbReference>
<reference evidence="3" key="2">
    <citation type="submission" date="2013-07" db="EMBL/GenBank/DDBJ databases">
        <authorList>
            <consortium name="The Broad Institute Genome Sequencing Platform"/>
            <person name="Cuomo C."/>
            <person name="Litvintseva A."/>
            <person name="Chen Y."/>
            <person name="Heitman J."/>
            <person name="Sun S."/>
            <person name="Springer D."/>
            <person name="Dromer F."/>
            <person name="Young S.K."/>
            <person name="Zeng Q."/>
            <person name="Gargeya S."/>
            <person name="Fitzgerald M."/>
            <person name="Abouelleil A."/>
            <person name="Alvarado L."/>
            <person name="Berlin A.M."/>
            <person name="Chapman S.B."/>
            <person name="Dewar J."/>
            <person name="Goldberg J."/>
            <person name="Griggs A."/>
            <person name="Gujja S."/>
            <person name="Hansen M."/>
            <person name="Howarth C."/>
            <person name="Imamovic A."/>
            <person name="Larimer J."/>
            <person name="McCowan C."/>
            <person name="Murphy C."/>
            <person name="Pearson M."/>
            <person name="Priest M."/>
            <person name="Roberts A."/>
            <person name="Saif S."/>
            <person name="Shea T."/>
            <person name="Sykes S."/>
            <person name="Wortman J."/>
            <person name="Nusbaum C."/>
            <person name="Birren B."/>
        </authorList>
    </citation>
    <scope>NUCLEOTIDE SEQUENCE</scope>
    <source>
        <strain evidence="3">CBS 10737</strain>
    </source>
</reference>
<name>A0A1B9I3V0_9TREE</name>
<feature type="coiled-coil region" evidence="1">
    <location>
        <begin position="173"/>
        <end position="266"/>
    </location>
</feature>
<evidence type="ECO:0000256" key="1">
    <source>
        <dbReference type="SAM" id="Coils"/>
    </source>
</evidence>
<proteinExistence type="predicted"/>
<accession>A0A1B9I3V0</accession>
<evidence type="ECO:0000313" key="3">
    <source>
        <dbReference type="EMBL" id="WWC71662.1"/>
    </source>
</evidence>
<keyword evidence="1" id="KW-0175">Coiled coil</keyword>
<dbReference type="GeneID" id="30171849"/>
<dbReference type="AlphaFoldDB" id="A0A1B9I3V0"/>
<evidence type="ECO:0000313" key="2">
    <source>
        <dbReference type="EMBL" id="OCF50161.1"/>
    </source>
</evidence>
<organism evidence="2">
    <name type="scientific">Kwoniella pini CBS 10737</name>
    <dbReference type="NCBI Taxonomy" id="1296096"/>
    <lineage>
        <taxon>Eukaryota</taxon>
        <taxon>Fungi</taxon>
        <taxon>Dikarya</taxon>
        <taxon>Basidiomycota</taxon>
        <taxon>Agaricomycotina</taxon>
        <taxon>Tremellomycetes</taxon>
        <taxon>Tremellales</taxon>
        <taxon>Cryptococcaceae</taxon>
        <taxon>Kwoniella</taxon>
    </lineage>
</organism>